<evidence type="ECO:0008006" key="3">
    <source>
        <dbReference type="Google" id="ProtNLM"/>
    </source>
</evidence>
<dbReference type="GeneID" id="37070989"/>
<dbReference type="AlphaFoldDB" id="A0A317X1V9"/>
<reference evidence="1 2" key="1">
    <citation type="submission" date="2016-12" db="EMBL/GenBank/DDBJ databases">
        <title>The genomes of Aspergillus section Nigri reveals drivers in fungal speciation.</title>
        <authorList>
            <consortium name="DOE Joint Genome Institute"/>
            <person name="Vesth T.C."/>
            <person name="Nybo J."/>
            <person name="Theobald S."/>
            <person name="Brandl J."/>
            <person name="Frisvad J.C."/>
            <person name="Nielsen K.F."/>
            <person name="Lyhne E.K."/>
            <person name="Kogle M.E."/>
            <person name="Kuo A."/>
            <person name="Riley R."/>
            <person name="Clum A."/>
            <person name="Nolan M."/>
            <person name="Lipzen A."/>
            <person name="Salamov A."/>
            <person name="Henrissat B."/>
            <person name="Wiebenga A."/>
            <person name="De Vries R.P."/>
            <person name="Grigoriev I.V."/>
            <person name="Mortensen U.H."/>
            <person name="Andersen M.R."/>
            <person name="Baker S.E."/>
        </authorList>
    </citation>
    <scope>NUCLEOTIDE SEQUENCE [LARGE SCALE GENOMIC DNA]</scope>
    <source>
        <strain evidence="1 2">CBS 117.55</strain>
    </source>
</reference>
<dbReference type="STRING" id="1448321.A0A317X1V9"/>
<accession>A0A317X1V9</accession>
<dbReference type="VEuPathDB" id="FungiDB:BO70DRAFT_82279"/>
<keyword evidence="2" id="KW-1185">Reference proteome</keyword>
<sequence length="338" mass="37640">MALRAVRDLASESDRVPQDQTRSLRWCCFWTDMACRCFVLDDSFASPARLIDISDVAVEKTTTHLPDSQLTVLIEIQPTRAQEMLLKTVSLWRDVRWFIRSLDPAADASEQWGALFALDSKVCTHHESFPASMREVGGGGREAAELVLALQALYHQCRALPHLTMFMFLQQTPPSPAEYKQLCARIATRHLNAFAETVTEFLSLRSANAAAVPPYVAYCAFLTASIHLGYLSLVQPSLSGAGASPQTALVKRWALSSLLLLRRLQCYWSSCQEMVSLLTVTNPYPGKKSNILEKGKSNQSSVAVSNPYVRPSAYRSQICTPMAERPKRKNQISKLINS</sequence>
<evidence type="ECO:0000313" key="2">
    <source>
        <dbReference type="Proteomes" id="UP000247233"/>
    </source>
</evidence>
<protein>
    <recommendedName>
        <fullName evidence="3">Transcription factor domain-containing protein</fullName>
    </recommendedName>
</protein>
<dbReference type="Proteomes" id="UP000247233">
    <property type="component" value="Unassembled WGS sequence"/>
</dbReference>
<dbReference type="OrthoDB" id="4510210at2759"/>
<dbReference type="RefSeq" id="XP_025403411.1">
    <property type="nucleotide sequence ID" value="XM_025548752.1"/>
</dbReference>
<evidence type="ECO:0000313" key="1">
    <source>
        <dbReference type="EMBL" id="PWY90968.1"/>
    </source>
</evidence>
<name>A0A317X1V9_9EURO</name>
<organism evidence="1 2">
    <name type="scientific">Aspergillus heteromorphus CBS 117.55</name>
    <dbReference type="NCBI Taxonomy" id="1448321"/>
    <lineage>
        <taxon>Eukaryota</taxon>
        <taxon>Fungi</taxon>
        <taxon>Dikarya</taxon>
        <taxon>Ascomycota</taxon>
        <taxon>Pezizomycotina</taxon>
        <taxon>Eurotiomycetes</taxon>
        <taxon>Eurotiomycetidae</taxon>
        <taxon>Eurotiales</taxon>
        <taxon>Aspergillaceae</taxon>
        <taxon>Aspergillus</taxon>
        <taxon>Aspergillus subgen. Circumdati</taxon>
    </lineage>
</organism>
<gene>
    <name evidence="1" type="ORF">BO70DRAFT_82279</name>
</gene>
<dbReference type="EMBL" id="MSFL01000002">
    <property type="protein sequence ID" value="PWY90968.1"/>
    <property type="molecule type" value="Genomic_DNA"/>
</dbReference>
<proteinExistence type="predicted"/>
<comment type="caution">
    <text evidence="1">The sequence shown here is derived from an EMBL/GenBank/DDBJ whole genome shotgun (WGS) entry which is preliminary data.</text>
</comment>